<name>A0A9D7E604_9PROT</name>
<dbReference type="InterPro" id="IPR036397">
    <property type="entry name" value="RNaseH_sf"/>
</dbReference>
<dbReference type="Proteomes" id="UP000807785">
    <property type="component" value="Unassembled WGS sequence"/>
</dbReference>
<dbReference type="EMBL" id="JADJEV010000004">
    <property type="protein sequence ID" value="MBK6974487.1"/>
    <property type="molecule type" value="Genomic_DNA"/>
</dbReference>
<dbReference type="InterPro" id="IPR001584">
    <property type="entry name" value="Integrase_cat-core"/>
</dbReference>
<gene>
    <name evidence="2" type="ORF">IPH26_16605</name>
</gene>
<feature type="domain" description="Integrase catalytic" evidence="1">
    <location>
        <begin position="187"/>
        <end position="366"/>
    </location>
</feature>
<dbReference type="Gene3D" id="3.30.420.10">
    <property type="entry name" value="Ribonuclease H-like superfamily/Ribonuclease H"/>
    <property type="match status" value="1"/>
</dbReference>
<dbReference type="SUPFAM" id="SSF53098">
    <property type="entry name" value="Ribonuclease H-like"/>
    <property type="match status" value="1"/>
</dbReference>
<accession>A0A9D7E604</accession>
<organism evidence="2 3">
    <name type="scientific">Candidatus Methylophosphatis roskildensis</name>
    <dbReference type="NCBI Taxonomy" id="2899263"/>
    <lineage>
        <taxon>Bacteria</taxon>
        <taxon>Pseudomonadati</taxon>
        <taxon>Pseudomonadota</taxon>
        <taxon>Betaproteobacteria</taxon>
        <taxon>Nitrosomonadales</taxon>
        <taxon>Sterolibacteriaceae</taxon>
        <taxon>Candidatus Methylophosphatis</taxon>
    </lineage>
</organism>
<sequence length="423" mass="47971">MVIDMNDEQLKTLADLQGFLEGTVMMDFAVAGDERYGFPGGGFIARTVKRFGYGRLKRSDKAIVLRFLERVSGYSRQQIARLVKRGSERRAMVKRYCGSRTSFARTYTEADILLLAQTDTLHGTLSGLATKKLMERAYGLFGDIRYQRLAIISVAHLYNLRQRPSYLQKRQVWTKTRPTGVSIGERRAPAPNNRPGYLRVDSVHQGDQDGVKGVYHINAVDCVTQYEGVATCERISEAFLIPVLEALLASFPFDILGFHSDNGSEYINRDVAKLLNKLLIEEQTKSRSRHSNDNAQAESKNGAIVRKHLGYAHIPQRFAAPVNEFCRDYLNPYVNFHRPCLFAETITDAKGKQRKRYPYKLMMTPYEKLKSLPKPETFLKLGVDFKQLDAQAKAMSDNEAAERMNAARSVLFKTIFNRSKTAA</sequence>
<evidence type="ECO:0000259" key="1">
    <source>
        <dbReference type="PROSITE" id="PS50994"/>
    </source>
</evidence>
<dbReference type="AlphaFoldDB" id="A0A9D7E604"/>
<proteinExistence type="predicted"/>
<dbReference type="GO" id="GO:0015074">
    <property type="term" value="P:DNA integration"/>
    <property type="evidence" value="ECO:0007669"/>
    <property type="project" value="InterPro"/>
</dbReference>
<comment type="caution">
    <text evidence="2">The sequence shown here is derived from an EMBL/GenBank/DDBJ whole genome shotgun (WGS) entry which is preliminary data.</text>
</comment>
<evidence type="ECO:0000313" key="3">
    <source>
        <dbReference type="Proteomes" id="UP000807785"/>
    </source>
</evidence>
<evidence type="ECO:0000313" key="2">
    <source>
        <dbReference type="EMBL" id="MBK6974487.1"/>
    </source>
</evidence>
<dbReference type="InterPro" id="IPR012337">
    <property type="entry name" value="RNaseH-like_sf"/>
</dbReference>
<dbReference type="PROSITE" id="PS50994">
    <property type="entry name" value="INTEGRASE"/>
    <property type="match status" value="1"/>
</dbReference>
<reference evidence="3" key="1">
    <citation type="journal article" date="2021" name="Nat. Commun.">
        <title>Connecting structure to function with the recovery of over 1000 high-quality metagenome-assembled genomes from activated sludge using long-read sequencing.</title>
        <authorList>
            <person name="Singleton C.M."/>
            <person name="Petriglieri F."/>
            <person name="Kristensen J.M."/>
            <person name="Kirkegaard R.H."/>
            <person name="Michaelsen T.Y."/>
            <person name="Andersen M.H."/>
            <person name="Kondrotaite Z."/>
            <person name="Karst S.M."/>
            <person name="Dueholm M.S."/>
            <person name="Nielsen P.H."/>
            <person name="Albertsen M."/>
        </authorList>
    </citation>
    <scope>NUCLEOTIDE SEQUENCE [LARGE SCALE GENOMIC DNA]</scope>
</reference>
<dbReference type="GO" id="GO:0003676">
    <property type="term" value="F:nucleic acid binding"/>
    <property type="evidence" value="ECO:0007669"/>
    <property type="project" value="InterPro"/>
</dbReference>
<protein>
    <submittedName>
        <fullName evidence="2">Transposase family protein</fullName>
    </submittedName>
</protein>